<evidence type="ECO:0000313" key="2">
    <source>
        <dbReference type="EMBL" id="MBK0377973.1"/>
    </source>
</evidence>
<keyword evidence="1" id="KW-1133">Transmembrane helix</keyword>
<gene>
    <name evidence="2" type="ORF">I5M19_01540</name>
</gene>
<name>A0A934PNT2_9SPHI</name>
<protein>
    <submittedName>
        <fullName evidence="2">Uncharacterized protein</fullName>
    </submittedName>
</protein>
<keyword evidence="1" id="KW-0812">Transmembrane</keyword>
<feature type="transmembrane region" description="Helical" evidence="1">
    <location>
        <begin position="5"/>
        <end position="25"/>
    </location>
</feature>
<reference evidence="2" key="1">
    <citation type="submission" date="2020-12" db="EMBL/GenBank/DDBJ databases">
        <title>Bacterial novel species Mucilaginibacter sp. SD-g isolated from soil.</title>
        <authorList>
            <person name="Jung H.-Y."/>
        </authorList>
    </citation>
    <scope>NUCLEOTIDE SEQUENCE</scope>
    <source>
        <strain evidence="2">SD-g</strain>
    </source>
</reference>
<feature type="transmembrane region" description="Helical" evidence="1">
    <location>
        <begin position="104"/>
        <end position="127"/>
    </location>
</feature>
<feature type="transmembrane region" description="Helical" evidence="1">
    <location>
        <begin position="31"/>
        <end position="49"/>
    </location>
</feature>
<organism evidence="2 3">
    <name type="scientific">Mucilaginibacter segetis</name>
    <dbReference type="NCBI Taxonomy" id="2793071"/>
    <lineage>
        <taxon>Bacteria</taxon>
        <taxon>Pseudomonadati</taxon>
        <taxon>Bacteroidota</taxon>
        <taxon>Sphingobacteriia</taxon>
        <taxon>Sphingobacteriales</taxon>
        <taxon>Sphingobacteriaceae</taxon>
        <taxon>Mucilaginibacter</taxon>
    </lineage>
</organism>
<evidence type="ECO:0000256" key="1">
    <source>
        <dbReference type="SAM" id="Phobius"/>
    </source>
</evidence>
<keyword evidence="3" id="KW-1185">Reference proteome</keyword>
<dbReference type="EMBL" id="JAEHFW010000001">
    <property type="protein sequence ID" value="MBK0377973.1"/>
    <property type="molecule type" value="Genomic_DNA"/>
</dbReference>
<dbReference type="Proteomes" id="UP000613193">
    <property type="component" value="Unassembled WGS sequence"/>
</dbReference>
<accession>A0A934PNT2</accession>
<sequence length="132" mass="14711">MNFKIIFQLSVFGLIMAFGTIALIPQNIEPVFWLVIFVFSALVIAKVCTAKYFLHGFVLSLFNSLWISLIHAAFYATYAIHHPDIIAINQNMPAYLSIHPRKTILIMAPVFGIAFGIIQGLFALGAAKIIKK</sequence>
<evidence type="ECO:0000313" key="3">
    <source>
        <dbReference type="Proteomes" id="UP000613193"/>
    </source>
</evidence>
<proteinExistence type="predicted"/>
<comment type="caution">
    <text evidence="2">The sequence shown here is derived from an EMBL/GenBank/DDBJ whole genome shotgun (WGS) entry which is preliminary data.</text>
</comment>
<dbReference type="RefSeq" id="WP_200063351.1">
    <property type="nucleotide sequence ID" value="NZ_JAEHFW010000001.1"/>
</dbReference>
<dbReference type="AlphaFoldDB" id="A0A934PNT2"/>
<feature type="transmembrane region" description="Helical" evidence="1">
    <location>
        <begin position="56"/>
        <end position="76"/>
    </location>
</feature>
<keyword evidence="1" id="KW-0472">Membrane</keyword>